<reference evidence="1" key="1">
    <citation type="submission" date="2021-12" db="EMBL/GenBank/DDBJ databases">
        <title>Prjna785345.</title>
        <authorList>
            <person name="Rujirawat T."/>
            <person name="Krajaejun T."/>
        </authorList>
    </citation>
    <scope>NUCLEOTIDE SEQUENCE</scope>
    <source>
        <strain evidence="1">Pi057C3</strain>
    </source>
</reference>
<keyword evidence="2" id="KW-1185">Reference proteome</keyword>
<evidence type="ECO:0000313" key="2">
    <source>
        <dbReference type="Proteomes" id="UP001209570"/>
    </source>
</evidence>
<accession>A0AAD5LR04</accession>
<dbReference type="EMBL" id="JAKCXM010001420">
    <property type="protein sequence ID" value="KAJ0390980.1"/>
    <property type="molecule type" value="Genomic_DNA"/>
</dbReference>
<organism evidence="1 2">
    <name type="scientific">Pythium insidiosum</name>
    <name type="common">Pythiosis disease agent</name>
    <dbReference type="NCBI Taxonomy" id="114742"/>
    <lineage>
        <taxon>Eukaryota</taxon>
        <taxon>Sar</taxon>
        <taxon>Stramenopiles</taxon>
        <taxon>Oomycota</taxon>
        <taxon>Peronosporomycetes</taxon>
        <taxon>Pythiales</taxon>
        <taxon>Pythiaceae</taxon>
        <taxon>Pythium</taxon>
    </lineage>
</organism>
<dbReference type="AlphaFoldDB" id="A0AAD5LR04"/>
<protein>
    <submittedName>
        <fullName evidence="1">Uncharacterized protein</fullName>
    </submittedName>
</protein>
<sequence>MFWFEYAEHIMRRESNEQAGCFLSTFVPEALRSLTEGIFALAVLDLPFDAPPTTVSQLPGGTRVQLDAMSNALLYHQGIGEAAVSESVDSLLVVKQRLVASSDKPHEAFDFADISGVREFVVNRIYSCIVSLSNIGSKRLKNVNVLLQIPRGAVPITSSGFYTKNEVTEVAAHSSTQLSYEFYFPEVGEFEHYPAHASMNGMVVARAAQDAECMPIKVVQHATIVDLTSWSDVATRGTVGDVISFLSNEKNVRAFDLSALYWRCRDASFYSSMVGYLRQRMVFDKGVWKYAFVHGDVSGIRELCASSEALRRIVGSGVRTSVLMRESVYQSERFDTAFQFDHAEFGPFLTRRAHRVAGKVDGCTGGVIDSDGSSPGRILNEQARSYYRTLCHVLSTRVTLSEQELLVLSYFLILFDRIEDAMVVFERLERKVVGEMNDHTESRIAFDYISAYLDFFREQGENAVPFPVARQKVKTYMNHAHPRWSDRFQRLADVIHEYDELMAVSDASSSAQAGVNEPASTAGDPASKCKDAEIRLAAEVKGDQIVIRSQNLGACMVSFYRIDVELMFSSEPFDSFSERASSKSSLLLIEPWKQMRVELIDESSNASSEEVTTTVSVPQDIRSTQMLLRVCEVEESRLVSSPAAPIDLTRSYFNAQLKVAVMKQAGLVQVLHEVC</sequence>
<name>A0AAD5LR04_PYTIN</name>
<comment type="caution">
    <text evidence="1">The sequence shown here is derived from an EMBL/GenBank/DDBJ whole genome shotgun (WGS) entry which is preliminary data.</text>
</comment>
<dbReference type="Proteomes" id="UP001209570">
    <property type="component" value="Unassembled WGS sequence"/>
</dbReference>
<proteinExistence type="predicted"/>
<gene>
    <name evidence="1" type="ORF">P43SY_011342</name>
</gene>
<evidence type="ECO:0000313" key="1">
    <source>
        <dbReference type="EMBL" id="KAJ0390980.1"/>
    </source>
</evidence>